<dbReference type="EMBL" id="JABEBT010000013">
    <property type="protein sequence ID" value="KAF7638228.1"/>
    <property type="molecule type" value="Genomic_DNA"/>
</dbReference>
<dbReference type="AlphaFoldDB" id="A0A8S9ZY81"/>
<sequence>MAQSMTTSIFNNNKEKGRRNSNKKSSKPNSPISPDTKGGHFFAKFGKAIRRRSVSADEIIFRKRGGTISSIDSLKGGGGGEDSSYSSNTNSRKSSALNRMKERLNKWKISG</sequence>
<keyword evidence="3" id="KW-1185">Reference proteome</keyword>
<feature type="region of interest" description="Disordered" evidence="1">
    <location>
        <begin position="1"/>
        <end position="40"/>
    </location>
</feature>
<accession>A0A8S9ZY81</accession>
<feature type="compositionally biased region" description="Basic residues" evidence="1">
    <location>
        <begin position="16"/>
        <end position="26"/>
    </location>
</feature>
<dbReference type="Proteomes" id="UP000605970">
    <property type="component" value="Unassembled WGS sequence"/>
</dbReference>
<reference evidence="2" key="1">
    <citation type="journal article" date="2020" name="Ecol. Evol.">
        <title>Genome structure and content of the rice root-knot nematode (Meloidogyne graminicola).</title>
        <authorList>
            <person name="Phan N.T."/>
            <person name="Danchin E.G.J."/>
            <person name="Klopp C."/>
            <person name="Perfus-Barbeoch L."/>
            <person name="Kozlowski D.K."/>
            <person name="Koutsovoulos G.D."/>
            <person name="Lopez-Roques C."/>
            <person name="Bouchez O."/>
            <person name="Zahm M."/>
            <person name="Besnard G."/>
            <person name="Bellafiore S."/>
        </authorList>
    </citation>
    <scope>NUCLEOTIDE SEQUENCE</scope>
    <source>
        <strain evidence="2">VN-18</strain>
    </source>
</reference>
<feature type="compositionally biased region" description="Low complexity" evidence="1">
    <location>
        <begin position="82"/>
        <end position="95"/>
    </location>
</feature>
<evidence type="ECO:0000313" key="3">
    <source>
        <dbReference type="Proteomes" id="UP000605970"/>
    </source>
</evidence>
<proteinExistence type="predicted"/>
<dbReference type="OrthoDB" id="5877137at2759"/>
<organism evidence="2 3">
    <name type="scientific">Meloidogyne graminicola</name>
    <dbReference type="NCBI Taxonomy" id="189291"/>
    <lineage>
        <taxon>Eukaryota</taxon>
        <taxon>Metazoa</taxon>
        <taxon>Ecdysozoa</taxon>
        <taxon>Nematoda</taxon>
        <taxon>Chromadorea</taxon>
        <taxon>Rhabditida</taxon>
        <taxon>Tylenchina</taxon>
        <taxon>Tylenchomorpha</taxon>
        <taxon>Tylenchoidea</taxon>
        <taxon>Meloidogynidae</taxon>
        <taxon>Meloidogyninae</taxon>
        <taxon>Meloidogyne</taxon>
    </lineage>
</organism>
<feature type="region of interest" description="Disordered" evidence="1">
    <location>
        <begin position="68"/>
        <end position="111"/>
    </location>
</feature>
<evidence type="ECO:0000256" key="1">
    <source>
        <dbReference type="SAM" id="MobiDB-lite"/>
    </source>
</evidence>
<name>A0A8S9ZY81_9BILA</name>
<protein>
    <submittedName>
        <fullName evidence="2">Uncharacterized protein</fullName>
    </submittedName>
</protein>
<comment type="caution">
    <text evidence="2">The sequence shown here is derived from an EMBL/GenBank/DDBJ whole genome shotgun (WGS) entry which is preliminary data.</text>
</comment>
<feature type="compositionally biased region" description="Polar residues" evidence="1">
    <location>
        <begin position="1"/>
        <end position="10"/>
    </location>
</feature>
<evidence type="ECO:0000313" key="2">
    <source>
        <dbReference type="EMBL" id="KAF7638228.1"/>
    </source>
</evidence>
<gene>
    <name evidence="2" type="ORF">Mgra_00002198</name>
</gene>